<dbReference type="EMBL" id="JAJKBJ010000030">
    <property type="protein sequence ID" value="MCL9685582.1"/>
    <property type="molecule type" value="Genomic_DNA"/>
</dbReference>
<accession>A0A9X2IDI9</accession>
<dbReference type="AlphaFoldDB" id="A0A9X2IDI9"/>
<organism evidence="3 4">
    <name type="scientific">Legionella maioricensis</name>
    <dbReference type="NCBI Taxonomy" id="2896528"/>
    <lineage>
        <taxon>Bacteria</taxon>
        <taxon>Pseudomonadati</taxon>
        <taxon>Pseudomonadota</taxon>
        <taxon>Gammaproteobacteria</taxon>
        <taxon>Legionellales</taxon>
        <taxon>Legionellaceae</taxon>
        <taxon>Legionella</taxon>
    </lineage>
</organism>
<gene>
    <name evidence="3" type="ORF">LOX96_15880</name>
</gene>
<evidence type="ECO:0000313" key="4">
    <source>
        <dbReference type="Proteomes" id="UP001139721"/>
    </source>
</evidence>
<comment type="caution">
    <text evidence="3">The sequence shown here is derived from an EMBL/GenBank/DDBJ whole genome shotgun (WGS) entry which is preliminary data.</text>
</comment>
<feature type="region of interest" description="Disordered" evidence="2">
    <location>
        <begin position="887"/>
        <end position="908"/>
    </location>
</feature>
<keyword evidence="1" id="KW-0175">Coiled coil</keyword>
<evidence type="ECO:0000256" key="1">
    <source>
        <dbReference type="SAM" id="Coils"/>
    </source>
</evidence>
<protein>
    <submittedName>
        <fullName evidence="3">Uncharacterized protein</fullName>
    </submittedName>
</protein>
<proteinExistence type="predicted"/>
<feature type="coiled-coil region" evidence="1">
    <location>
        <begin position="239"/>
        <end position="281"/>
    </location>
</feature>
<evidence type="ECO:0000313" key="3">
    <source>
        <dbReference type="EMBL" id="MCL9685582.1"/>
    </source>
</evidence>
<name>A0A9X2IDI9_9GAMM</name>
<dbReference type="Proteomes" id="UP001139721">
    <property type="component" value="Unassembled WGS sequence"/>
</dbReference>
<keyword evidence="4" id="KW-1185">Reference proteome</keyword>
<evidence type="ECO:0000256" key="2">
    <source>
        <dbReference type="SAM" id="MobiDB-lite"/>
    </source>
</evidence>
<reference evidence="3" key="1">
    <citation type="submission" date="2021-11" db="EMBL/GenBank/DDBJ databases">
        <title>Legionella maioricencis sp. nov., a new species isolated from hot water samples in Mallorca.</title>
        <authorList>
            <person name="Crespi S."/>
            <person name="Drasar V."/>
            <person name="Salva-Serra F."/>
            <person name="Jaen-Luchoro D."/>
            <person name="Pineiro-Iglesias B."/>
            <person name="Aliaga F."/>
            <person name="Fernandez-Juarez V."/>
            <person name="Coll G."/>
            <person name="Moore E.R.B."/>
            <person name="Bennasar-Figueras A."/>
        </authorList>
    </citation>
    <scope>NUCLEOTIDE SEQUENCE</scope>
    <source>
        <strain evidence="3">HCPI-6</strain>
    </source>
</reference>
<sequence>MKAKVDLSNVNSRITALGEMRNELLRLRVSDESAQDIIDKIAAYRKLSAAISAIVQGNQKLTSQYQSAKGSTDDDNEIKILGRDARNGAARHLAKQQKMAELRRVQEEKENKAIKDSEELFKQFETAVEVFVTADLDTMDDARENLVDLRKKLNSALTEFPKIEERTAYFKNIEKLNEKISRAVTYKEILVAADRYLKATTDTMDGELDSYKKLRNSFHKVLTQLPKHAEERRYYTEQIKGLDQKVTQHKEKTEKLIKEMREELVRLAKANREKVQKLTEEGQSLLPIFLLAAPPEVKKAVEALASDKELLALMEGTEEIKLLLGGIGVQSGMKQITSGVVEEMVEETVDEAMTVVASHGESTKVIPVETQIAVLDSVLNALSKEENPTEKTQQTILAVTFLRKTLQGIQSLQRGDKQYVTFIGQVGEHAIISHLSVRELIEKPEQTISSLVELFLKTPVQVAFTSRKEAETLSLLVNANVPNILADVQKAINQGSIPALTEEARGALTQGVMSGALVKGKNAPVKVETISDVAALMLHTANTGNSKALAPIFGDRAPVIQQQLQKIEKHCAKDEPKPLSQSDMVVVAKEFAALILTFGDAANAKNGPIPEFIGSSVFPNNRLEGPKVALLDSSLDGSRPVDLVTQHLLLNGGIAPISGSVLYDQGPLLIMPPPQPIKDNEKEKARKIQIQQDEAFARDLENEEAQEIWDQVLATDKDEAFARDLENKEAHEIGEQLFATENDAALAAEEQENELVLAREVQKNEAIIKRVDQILDGLAEKIDGIGHEEPEARDEAVSLHVNLTLARNTLEDKLKAGENRQHVQAEFKEWCAQSVAVAMPVLEKDLGWGEYLQNMLKTIANVFIAGAQKLGSTATFFNTSSKSAQAVAETGQELQSDSEPDEGNAPTI</sequence>
<dbReference type="RefSeq" id="WP_250424384.1">
    <property type="nucleotide sequence ID" value="NZ_JAJKBJ010000030.1"/>
</dbReference>